<feature type="compositionally biased region" description="Basic and acidic residues" evidence="1">
    <location>
        <begin position="101"/>
        <end position="117"/>
    </location>
</feature>
<evidence type="ECO:0008006" key="4">
    <source>
        <dbReference type="Google" id="ProtNLM"/>
    </source>
</evidence>
<keyword evidence="3" id="KW-1185">Reference proteome</keyword>
<organism evidence="2 3">
    <name type="scientific">Gossypium stocksii</name>
    <dbReference type="NCBI Taxonomy" id="47602"/>
    <lineage>
        <taxon>Eukaryota</taxon>
        <taxon>Viridiplantae</taxon>
        <taxon>Streptophyta</taxon>
        <taxon>Embryophyta</taxon>
        <taxon>Tracheophyta</taxon>
        <taxon>Spermatophyta</taxon>
        <taxon>Magnoliopsida</taxon>
        <taxon>eudicotyledons</taxon>
        <taxon>Gunneridae</taxon>
        <taxon>Pentapetalae</taxon>
        <taxon>rosids</taxon>
        <taxon>malvids</taxon>
        <taxon>Malvales</taxon>
        <taxon>Malvaceae</taxon>
        <taxon>Malvoideae</taxon>
        <taxon>Gossypium</taxon>
    </lineage>
</organism>
<protein>
    <recommendedName>
        <fullName evidence="4">AT1G17665-like protein</fullName>
    </recommendedName>
</protein>
<sequence length="365" mass="42499">MFFFFFLLSFVLSFLFLFFSFHYKKLHKQQLLQEEGNPQNESPLLNCCFPDIVDTRAQTRGNDSTHLPHTLLLQIMPSDSAKWAGLFTGENQQKGDASRVGSDRDGERCESGGEDQRAKKKKRRGKKKRLDSKSEEENGDGRCSCSAQEKKKKEESGREDPGCRIKPQLVCLYPFTSTGSATQRKIKQHYDQLVKCHQNKGLTLAQVGEFANCLMEARNELQHKSEVVKRRFTITKALLFKADRSSFDRLRQQIYKLEMEQKRLEEDAFVYNWLQQQLKLSPAYKRMLEVCTCMESKGKSSEPMEDPDPEFADISFEELLAQEKKDSFWLISHLFNSWFVDFVFTTYDLNFLQMFRAGRKMGNQN</sequence>
<dbReference type="PANTHER" id="PTHR35991">
    <property type="entry name" value="CA-RESPONSIVE PROTEIN"/>
    <property type="match status" value="1"/>
</dbReference>
<dbReference type="EMBL" id="JAIQCV010000011">
    <property type="protein sequence ID" value="KAH1048157.1"/>
    <property type="molecule type" value="Genomic_DNA"/>
</dbReference>
<dbReference type="AlphaFoldDB" id="A0A9D3UMW9"/>
<name>A0A9D3UMW9_9ROSI</name>
<feature type="compositionally biased region" description="Basic and acidic residues" evidence="1">
    <location>
        <begin position="131"/>
        <end position="140"/>
    </location>
</feature>
<evidence type="ECO:0000313" key="2">
    <source>
        <dbReference type="EMBL" id="KAH1048157.1"/>
    </source>
</evidence>
<comment type="caution">
    <text evidence="2">The sequence shown here is derived from an EMBL/GenBank/DDBJ whole genome shotgun (WGS) entry which is preliminary data.</text>
</comment>
<gene>
    <name evidence="2" type="ORF">J1N35_038941</name>
</gene>
<feature type="compositionally biased region" description="Basic and acidic residues" evidence="1">
    <location>
        <begin position="148"/>
        <end position="160"/>
    </location>
</feature>
<reference evidence="2 3" key="1">
    <citation type="journal article" date="2021" name="Plant Biotechnol. J.">
        <title>Multi-omics assisted identification of the key and species-specific regulatory components of drought-tolerant mechanisms in Gossypium stocksii.</title>
        <authorList>
            <person name="Yu D."/>
            <person name="Ke L."/>
            <person name="Zhang D."/>
            <person name="Wu Y."/>
            <person name="Sun Y."/>
            <person name="Mei J."/>
            <person name="Sun J."/>
            <person name="Sun Y."/>
        </authorList>
    </citation>
    <scope>NUCLEOTIDE SEQUENCE [LARGE SCALE GENOMIC DNA]</scope>
    <source>
        <strain evidence="3">cv. E1</strain>
        <tissue evidence="2">Leaf</tissue>
    </source>
</reference>
<feature type="compositionally biased region" description="Basic residues" evidence="1">
    <location>
        <begin position="118"/>
        <end position="130"/>
    </location>
</feature>
<evidence type="ECO:0000256" key="1">
    <source>
        <dbReference type="SAM" id="MobiDB-lite"/>
    </source>
</evidence>
<proteinExistence type="predicted"/>
<evidence type="ECO:0000313" key="3">
    <source>
        <dbReference type="Proteomes" id="UP000828251"/>
    </source>
</evidence>
<dbReference type="PANTHER" id="PTHR35991:SF1">
    <property type="entry name" value="CA-RESPONSIVE PROTEIN"/>
    <property type="match status" value="1"/>
</dbReference>
<feature type="region of interest" description="Disordered" evidence="1">
    <location>
        <begin position="92"/>
        <end position="160"/>
    </location>
</feature>
<dbReference type="OrthoDB" id="1925033at2759"/>
<accession>A0A9D3UMW9</accession>
<dbReference type="Proteomes" id="UP000828251">
    <property type="component" value="Unassembled WGS sequence"/>
</dbReference>